<evidence type="ECO:0000259" key="3">
    <source>
        <dbReference type="SMART" id="SM00322"/>
    </source>
</evidence>
<evidence type="ECO:0000313" key="5">
    <source>
        <dbReference type="Proteomes" id="UP001381693"/>
    </source>
</evidence>
<protein>
    <recommendedName>
        <fullName evidence="3">K Homology domain-containing protein</fullName>
    </recommendedName>
</protein>
<dbReference type="CDD" id="cd00105">
    <property type="entry name" value="KH-I"/>
    <property type="match status" value="1"/>
</dbReference>
<dbReference type="GO" id="GO:0010468">
    <property type="term" value="P:regulation of gene expression"/>
    <property type="evidence" value="ECO:0007669"/>
    <property type="project" value="UniProtKB-ARBA"/>
</dbReference>
<dbReference type="Proteomes" id="UP001381693">
    <property type="component" value="Unassembled WGS sequence"/>
</dbReference>
<keyword evidence="1" id="KW-0694">RNA-binding</keyword>
<dbReference type="EMBL" id="JAXCGZ010004641">
    <property type="protein sequence ID" value="KAK7081599.1"/>
    <property type="molecule type" value="Genomic_DNA"/>
</dbReference>
<name>A0AAN8XLE6_HALRR</name>
<keyword evidence="2" id="KW-0472">Membrane</keyword>
<dbReference type="AlphaFoldDB" id="A0AAN8XLE6"/>
<dbReference type="InterPro" id="IPR036612">
    <property type="entry name" value="KH_dom_type_1_sf"/>
</dbReference>
<comment type="caution">
    <text evidence="4">The sequence shown here is derived from an EMBL/GenBank/DDBJ whole genome shotgun (WGS) entry which is preliminary data.</text>
</comment>
<dbReference type="PROSITE" id="PS50084">
    <property type="entry name" value="KH_TYPE_1"/>
    <property type="match status" value="1"/>
</dbReference>
<evidence type="ECO:0000313" key="4">
    <source>
        <dbReference type="EMBL" id="KAK7081599.1"/>
    </source>
</evidence>
<feature type="domain" description="K Homology" evidence="3">
    <location>
        <begin position="46"/>
        <end position="115"/>
    </location>
</feature>
<dbReference type="Gene3D" id="3.30.1370.10">
    <property type="entry name" value="K Homology domain, type 1"/>
    <property type="match status" value="1"/>
</dbReference>
<dbReference type="SMART" id="SM00322">
    <property type="entry name" value="KH"/>
    <property type="match status" value="1"/>
</dbReference>
<organism evidence="4 5">
    <name type="scientific">Halocaridina rubra</name>
    <name type="common">Hawaiian red shrimp</name>
    <dbReference type="NCBI Taxonomy" id="373956"/>
    <lineage>
        <taxon>Eukaryota</taxon>
        <taxon>Metazoa</taxon>
        <taxon>Ecdysozoa</taxon>
        <taxon>Arthropoda</taxon>
        <taxon>Crustacea</taxon>
        <taxon>Multicrustacea</taxon>
        <taxon>Malacostraca</taxon>
        <taxon>Eumalacostraca</taxon>
        <taxon>Eucarida</taxon>
        <taxon>Decapoda</taxon>
        <taxon>Pleocyemata</taxon>
        <taxon>Caridea</taxon>
        <taxon>Atyoidea</taxon>
        <taxon>Atyidae</taxon>
        <taxon>Halocaridina</taxon>
    </lineage>
</organism>
<dbReference type="InterPro" id="IPR004087">
    <property type="entry name" value="KH_dom"/>
</dbReference>
<dbReference type="GO" id="GO:0003723">
    <property type="term" value="F:RNA binding"/>
    <property type="evidence" value="ECO:0007669"/>
    <property type="project" value="UniProtKB-UniRule"/>
</dbReference>
<keyword evidence="2" id="KW-1133">Transmembrane helix</keyword>
<dbReference type="SUPFAM" id="SSF54791">
    <property type="entry name" value="Eukaryotic type KH-domain (KH-domain type I)"/>
    <property type="match status" value="1"/>
</dbReference>
<accession>A0AAN8XLE6</accession>
<keyword evidence="2" id="KW-0812">Transmembrane</keyword>
<keyword evidence="5" id="KW-1185">Reference proteome</keyword>
<reference evidence="4 5" key="1">
    <citation type="submission" date="2023-11" db="EMBL/GenBank/DDBJ databases">
        <title>Halocaridina rubra genome assembly.</title>
        <authorList>
            <person name="Smith C."/>
        </authorList>
    </citation>
    <scope>NUCLEOTIDE SEQUENCE [LARGE SCALE GENOMIC DNA]</scope>
    <source>
        <strain evidence="4">EP-1</strain>
        <tissue evidence="4">Whole</tissue>
    </source>
</reference>
<gene>
    <name evidence="4" type="ORF">SK128_020229</name>
</gene>
<proteinExistence type="predicted"/>
<sequence length="129" mass="14324">MDSSRLKSGLLPLGGALLLSGVAGTLYYFLSKKDEDEEKLQGKANQWTHVEVQVPFDSVGLVIGRQGSNIKLIQERTNTKIYFSDDEVDGHKKCTIRGSEDNVILAQKLIMKAISDQPIIETEEMFVPV</sequence>
<evidence type="ECO:0000256" key="1">
    <source>
        <dbReference type="PROSITE-ProRule" id="PRU00117"/>
    </source>
</evidence>
<feature type="non-terminal residue" evidence="4">
    <location>
        <position position="129"/>
    </location>
</feature>
<dbReference type="Pfam" id="PF00013">
    <property type="entry name" value="KH_1"/>
    <property type="match status" value="1"/>
</dbReference>
<feature type="transmembrane region" description="Helical" evidence="2">
    <location>
        <begin position="12"/>
        <end position="30"/>
    </location>
</feature>
<evidence type="ECO:0000256" key="2">
    <source>
        <dbReference type="SAM" id="Phobius"/>
    </source>
</evidence>
<dbReference type="InterPro" id="IPR004088">
    <property type="entry name" value="KH_dom_type_1"/>
</dbReference>